<keyword evidence="3 5" id="KW-1133">Transmembrane helix</keyword>
<accession>E3LNP9</accession>
<gene>
    <name evidence="7" type="ORF">CRE_27144</name>
</gene>
<feature type="transmembrane region" description="Helical" evidence="5">
    <location>
        <begin position="311"/>
        <end position="333"/>
    </location>
</feature>
<evidence type="ECO:0000256" key="1">
    <source>
        <dbReference type="ARBA" id="ARBA00004370"/>
    </source>
</evidence>
<dbReference type="OMA" id="FTHAQFL"/>
<dbReference type="Proteomes" id="UP000008281">
    <property type="component" value="Unassembled WGS sequence"/>
</dbReference>
<feature type="transmembrane region" description="Helical" evidence="5">
    <location>
        <begin position="216"/>
        <end position="239"/>
    </location>
</feature>
<dbReference type="PANTHER" id="PTHR46641">
    <property type="entry name" value="FMRFAMIDE RECEPTOR-RELATED"/>
    <property type="match status" value="1"/>
</dbReference>
<dbReference type="OrthoDB" id="10011262at2759"/>
<evidence type="ECO:0000256" key="5">
    <source>
        <dbReference type="SAM" id="Phobius"/>
    </source>
</evidence>
<dbReference type="Gene3D" id="1.20.1070.10">
    <property type="entry name" value="Rhodopsin 7-helix transmembrane proteins"/>
    <property type="match status" value="1"/>
</dbReference>
<evidence type="ECO:0000256" key="4">
    <source>
        <dbReference type="ARBA" id="ARBA00023136"/>
    </source>
</evidence>
<dbReference type="CDD" id="cd14978">
    <property type="entry name" value="7tmA_FMRFamide_R-like"/>
    <property type="match status" value="1"/>
</dbReference>
<dbReference type="SUPFAM" id="SSF81321">
    <property type="entry name" value="Family A G protein-coupled receptor-like"/>
    <property type="match status" value="1"/>
</dbReference>
<dbReference type="PANTHER" id="PTHR46641:SF2">
    <property type="entry name" value="FMRFAMIDE RECEPTOR"/>
    <property type="match status" value="1"/>
</dbReference>
<dbReference type="InterPro" id="IPR017452">
    <property type="entry name" value="GPCR_Rhodpsn_7TM"/>
</dbReference>
<dbReference type="PRINTS" id="PR00237">
    <property type="entry name" value="GPCRRHODOPSN"/>
</dbReference>
<keyword evidence="4 5" id="KW-0472">Membrane</keyword>
<dbReference type="STRING" id="31234.E3LNP9"/>
<evidence type="ECO:0000313" key="8">
    <source>
        <dbReference type="Proteomes" id="UP000008281"/>
    </source>
</evidence>
<reference evidence="7" key="1">
    <citation type="submission" date="2007-07" db="EMBL/GenBank/DDBJ databases">
        <title>PCAP assembly of the Caenorhabditis remanei genome.</title>
        <authorList>
            <consortium name="The Caenorhabditis remanei Sequencing Consortium"/>
            <person name="Wilson R.K."/>
        </authorList>
    </citation>
    <scope>NUCLEOTIDE SEQUENCE [LARGE SCALE GENOMIC DNA]</scope>
    <source>
        <strain evidence="7">PB4641</strain>
    </source>
</reference>
<dbReference type="GO" id="GO:0004930">
    <property type="term" value="F:G protein-coupled receptor activity"/>
    <property type="evidence" value="ECO:0007669"/>
    <property type="project" value="InterPro"/>
</dbReference>
<sequence length="450" mass="50872">MSLDDEFEKCQEIEFTHAQFLFRSYLFPVVYLFGIISNTINICVFSQKSMRNHTVNWFFLALSCSDLLTLVSSFFVFSVPVYAESSRDPWYIDWSVQLIVWFYPLAQTGLTMSVYVTILVSVHRYLGVCHPFLIRRISNSSAVKAVIVAAVIFAFVFNTSRWFELHAQPCFYDSAGQTYVIFFSTNSIFSCFSNSSVVYPTALMMNNVYTLIFRNAAYTIVMFFLPFAVLTYVNLRIIATLQQSYKMRKAMTTLRTKRSDSTVPTDTIVTKIDGYSAVVPVENGTGGSGIMMGGSNGGSVKNEKKENGVTVMLVAITTEFLLFNLIAFANNIIELSTIRFFQDIETLLVELSTFLVNVNGASTIIIYLIFGSKYRNVFMRLIKNNFGFNSCGDSPKRPIGYSQAHFETTQLLDNSRFDLNRNKQASVIRRSDMSTSIRSSSTKKTTLTPS</sequence>
<name>E3LNP9_CAERE</name>
<comment type="subcellular location">
    <subcellularLocation>
        <location evidence="1">Membrane</location>
    </subcellularLocation>
</comment>
<organism evidence="8">
    <name type="scientific">Caenorhabditis remanei</name>
    <name type="common">Caenorhabditis vulgaris</name>
    <dbReference type="NCBI Taxonomy" id="31234"/>
    <lineage>
        <taxon>Eukaryota</taxon>
        <taxon>Metazoa</taxon>
        <taxon>Ecdysozoa</taxon>
        <taxon>Nematoda</taxon>
        <taxon>Chromadorea</taxon>
        <taxon>Rhabditida</taxon>
        <taxon>Rhabditina</taxon>
        <taxon>Rhabditomorpha</taxon>
        <taxon>Rhabditoidea</taxon>
        <taxon>Rhabditidae</taxon>
        <taxon>Peloderinae</taxon>
        <taxon>Caenorhabditis</taxon>
    </lineage>
</organism>
<dbReference type="HOGENOM" id="CLU_009579_24_6_1"/>
<feature type="transmembrane region" description="Helical" evidence="5">
    <location>
        <begin position="142"/>
        <end position="163"/>
    </location>
</feature>
<evidence type="ECO:0000259" key="6">
    <source>
        <dbReference type="PROSITE" id="PS50262"/>
    </source>
</evidence>
<keyword evidence="8" id="KW-1185">Reference proteome</keyword>
<keyword evidence="2 5" id="KW-0812">Transmembrane</keyword>
<dbReference type="InterPro" id="IPR052954">
    <property type="entry name" value="GPCR-Ligand_Int"/>
</dbReference>
<evidence type="ECO:0000313" key="7">
    <source>
        <dbReference type="EMBL" id="EFP05397.1"/>
    </source>
</evidence>
<protein>
    <recommendedName>
        <fullName evidence="6">G-protein coupled receptors family 1 profile domain-containing protein</fullName>
    </recommendedName>
</protein>
<dbReference type="AlphaFoldDB" id="E3LNP9"/>
<dbReference type="PROSITE" id="PS50262">
    <property type="entry name" value="G_PROTEIN_RECEP_F1_2"/>
    <property type="match status" value="1"/>
</dbReference>
<dbReference type="Pfam" id="PF00001">
    <property type="entry name" value="7tm_1"/>
    <property type="match status" value="1"/>
</dbReference>
<evidence type="ECO:0000256" key="2">
    <source>
        <dbReference type="ARBA" id="ARBA00022692"/>
    </source>
</evidence>
<proteinExistence type="predicted"/>
<dbReference type="InParanoid" id="E3LNP9"/>
<dbReference type="GO" id="GO:0016020">
    <property type="term" value="C:membrane"/>
    <property type="evidence" value="ECO:0007669"/>
    <property type="project" value="UniProtKB-SubCell"/>
</dbReference>
<feature type="transmembrane region" description="Helical" evidence="5">
    <location>
        <begin position="25"/>
        <end position="45"/>
    </location>
</feature>
<dbReference type="eggNOG" id="KOG3656">
    <property type="taxonomic scope" value="Eukaryota"/>
</dbReference>
<dbReference type="InterPro" id="IPR000276">
    <property type="entry name" value="GPCR_Rhodpsn"/>
</dbReference>
<feature type="transmembrane region" description="Helical" evidence="5">
    <location>
        <begin position="101"/>
        <end position="122"/>
    </location>
</feature>
<evidence type="ECO:0000256" key="3">
    <source>
        <dbReference type="ARBA" id="ARBA00022989"/>
    </source>
</evidence>
<feature type="transmembrane region" description="Helical" evidence="5">
    <location>
        <begin position="353"/>
        <end position="370"/>
    </location>
</feature>
<feature type="domain" description="G-protein coupled receptors family 1 profile" evidence="6">
    <location>
        <begin position="37"/>
        <end position="367"/>
    </location>
</feature>
<feature type="transmembrane region" description="Helical" evidence="5">
    <location>
        <begin position="57"/>
        <end position="81"/>
    </location>
</feature>
<dbReference type="EMBL" id="DS268412">
    <property type="protein sequence ID" value="EFP05397.1"/>
    <property type="molecule type" value="Genomic_DNA"/>
</dbReference>